<evidence type="ECO:0000259" key="1">
    <source>
        <dbReference type="Pfam" id="PF01636"/>
    </source>
</evidence>
<evidence type="ECO:0000313" key="3">
    <source>
        <dbReference type="Proteomes" id="UP001498476"/>
    </source>
</evidence>
<dbReference type="EMBL" id="JAZAVJ010000152">
    <property type="protein sequence ID" value="KAK7409401.1"/>
    <property type="molecule type" value="Genomic_DNA"/>
</dbReference>
<evidence type="ECO:0000313" key="2">
    <source>
        <dbReference type="EMBL" id="KAK7409401.1"/>
    </source>
</evidence>
<dbReference type="SUPFAM" id="SSF56112">
    <property type="entry name" value="Protein kinase-like (PK-like)"/>
    <property type="match status" value="1"/>
</dbReference>
<reference evidence="2 3" key="1">
    <citation type="journal article" date="2025" name="Microbiol. Resour. Announc.">
        <title>Draft genome sequences for Neonectria magnoliae and Neonectria punicea, canker pathogens of Liriodendron tulipifera and Acer saccharum in West Virginia.</title>
        <authorList>
            <person name="Petronek H.M."/>
            <person name="Kasson M.T."/>
            <person name="Metheny A.M."/>
            <person name="Stauder C.M."/>
            <person name="Lovett B."/>
            <person name="Lynch S.C."/>
            <person name="Garnas J.R."/>
            <person name="Kasson L.R."/>
            <person name="Stajich J.E."/>
        </authorList>
    </citation>
    <scope>NUCLEOTIDE SEQUENCE [LARGE SCALE GENOMIC DNA]</scope>
    <source>
        <strain evidence="2 3">NRRL 64653</strain>
    </source>
</reference>
<proteinExistence type="predicted"/>
<name>A0ABR1GV47_9HYPO</name>
<organism evidence="2 3">
    <name type="scientific">Neonectria punicea</name>
    <dbReference type="NCBI Taxonomy" id="979145"/>
    <lineage>
        <taxon>Eukaryota</taxon>
        <taxon>Fungi</taxon>
        <taxon>Dikarya</taxon>
        <taxon>Ascomycota</taxon>
        <taxon>Pezizomycotina</taxon>
        <taxon>Sordariomycetes</taxon>
        <taxon>Hypocreomycetidae</taxon>
        <taxon>Hypocreales</taxon>
        <taxon>Nectriaceae</taxon>
        <taxon>Neonectria</taxon>
    </lineage>
</organism>
<dbReference type="Gene3D" id="3.90.1200.10">
    <property type="match status" value="1"/>
</dbReference>
<dbReference type="InterPro" id="IPR002575">
    <property type="entry name" value="Aminoglycoside_PTrfase"/>
</dbReference>
<keyword evidence="3" id="KW-1185">Reference proteome</keyword>
<protein>
    <recommendedName>
        <fullName evidence="1">Aminoglycoside phosphotransferase domain-containing protein</fullName>
    </recommendedName>
</protein>
<dbReference type="InterPro" id="IPR011009">
    <property type="entry name" value="Kinase-like_dom_sf"/>
</dbReference>
<feature type="domain" description="Aminoglycoside phosphotransferase" evidence="1">
    <location>
        <begin position="192"/>
        <end position="261"/>
    </location>
</feature>
<accession>A0ABR1GV47</accession>
<dbReference type="Proteomes" id="UP001498476">
    <property type="component" value="Unassembled WGS sequence"/>
</dbReference>
<sequence>MPGNNEDIELENPLDIIGAFSIRKNELLAGGYTVLRIVTTSAKEFFDEQLCILQHMWTMPYKDLDREQAEREEFAQKFILRAGPNKVVQFREQGNSLDEGMVALARAVHPEVVASCALYRLIGGLPSDPEAKSSALAIYSIDNHPGNNYVYMRGSLAESLPLQLATVESQARFFTQSWLSGRPTDPAQVSTTADECAAIFRYLSDNLPSRFKPYVAQIQGILPMLRSGEHPVVLTHGDLNEMNILVDPASGKITGVVDWQFD</sequence>
<comment type="caution">
    <text evidence="2">The sequence shown here is derived from an EMBL/GenBank/DDBJ whole genome shotgun (WGS) entry which is preliminary data.</text>
</comment>
<dbReference type="Pfam" id="PF01636">
    <property type="entry name" value="APH"/>
    <property type="match status" value="1"/>
</dbReference>
<gene>
    <name evidence="2" type="ORF">QQX98_008410</name>
</gene>